<dbReference type="GO" id="GO:0005737">
    <property type="term" value="C:cytoplasm"/>
    <property type="evidence" value="ECO:0007669"/>
    <property type="project" value="TreeGrafter"/>
</dbReference>
<comment type="caution">
    <text evidence="2">The sequence shown here is derived from an EMBL/GenBank/DDBJ whole genome shotgun (WGS) entry which is preliminary data.</text>
</comment>
<gene>
    <name evidence="2" type="ORF">GCM10010989_02500</name>
</gene>
<organism evidence="2 3">
    <name type="scientific">Croceicoccus pelagius</name>
    <dbReference type="NCBI Taxonomy" id="1703341"/>
    <lineage>
        <taxon>Bacteria</taxon>
        <taxon>Pseudomonadati</taxon>
        <taxon>Pseudomonadota</taxon>
        <taxon>Alphaproteobacteria</taxon>
        <taxon>Sphingomonadales</taxon>
        <taxon>Erythrobacteraceae</taxon>
        <taxon>Croceicoccus</taxon>
    </lineage>
</organism>
<dbReference type="GO" id="GO:0031543">
    <property type="term" value="F:peptidyl-proline dioxygenase activity"/>
    <property type="evidence" value="ECO:0007669"/>
    <property type="project" value="TreeGrafter"/>
</dbReference>
<dbReference type="Pfam" id="PF13661">
    <property type="entry name" value="2OG-FeII_Oxy_4"/>
    <property type="match status" value="1"/>
</dbReference>
<dbReference type="OrthoDB" id="9783171at2"/>
<keyword evidence="3" id="KW-1185">Reference proteome</keyword>
<dbReference type="PANTHER" id="PTHR12117:SF0">
    <property type="entry name" value="PROLYL 3-HYDROXYLASE OGFOD1"/>
    <property type="match status" value="1"/>
</dbReference>
<evidence type="ECO:0000313" key="3">
    <source>
        <dbReference type="Proteomes" id="UP000598997"/>
    </source>
</evidence>
<protein>
    <recommendedName>
        <fullName evidence="1">Prolyl 3,4-dihydroxylase TPA1/OFD1 N-terminal domain-containing protein</fullName>
    </recommendedName>
</protein>
<name>A0A916Y5U7_9SPHN</name>
<dbReference type="Proteomes" id="UP000598997">
    <property type="component" value="Unassembled WGS sequence"/>
</dbReference>
<accession>A0A916Y5U7</accession>
<evidence type="ECO:0000259" key="1">
    <source>
        <dbReference type="Pfam" id="PF13661"/>
    </source>
</evidence>
<dbReference type="GO" id="GO:0006449">
    <property type="term" value="P:regulation of translational termination"/>
    <property type="evidence" value="ECO:0007669"/>
    <property type="project" value="TreeGrafter"/>
</dbReference>
<proteinExistence type="predicted"/>
<dbReference type="PANTHER" id="PTHR12117">
    <property type="entry name" value="HISTONE ACETYLTRANSFERASE COMPLEX"/>
    <property type="match status" value="1"/>
</dbReference>
<dbReference type="AlphaFoldDB" id="A0A916Y5U7"/>
<reference evidence="2 3" key="1">
    <citation type="journal article" date="2014" name="Int. J. Syst. Evol. Microbiol.">
        <title>Complete genome sequence of Corynebacterium casei LMG S-19264T (=DSM 44701T), isolated from a smear-ripened cheese.</title>
        <authorList>
            <consortium name="US DOE Joint Genome Institute (JGI-PGF)"/>
            <person name="Walter F."/>
            <person name="Albersmeier A."/>
            <person name="Kalinowski J."/>
            <person name="Ruckert C."/>
        </authorList>
    </citation>
    <scope>NUCLEOTIDE SEQUENCE [LARGE SCALE GENOMIC DNA]</scope>
    <source>
        <strain evidence="2 3">CGMCC 1.15358</strain>
    </source>
</reference>
<feature type="domain" description="Prolyl 3,4-dihydroxylase TPA1/OFD1 N-terminal" evidence="1">
    <location>
        <begin position="144"/>
        <end position="234"/>
    </location>
</feature>
<dbReference type="EMBL" id="BMIO01000001">
    <property type="protein sequence ID" value="GGD31952.1"/>
    <property type="molecule type" value="Genomic_DNA"/>
</dbReference>
<dbReference type="InterPro" id="IPR051842">
    <property type="entry name" value="uS12_prolyl_hydroxylase"/>
</dbReference>
<sequence>MDLGLNPELDRADLARAYRADNRIQIRDVLRPESAQAVLEALHGVPWNLVFRDGNTVVEMTPEQLRALTPQQASQIRQVVDSGALSGFQFFYNNYPLLQDYSRPGRPDRDIFRAYEFLNSAPVLDFLREVTGLHETRWVDAHGALYQANHFLKYHTDESETEPRLAAYVLSFAQDWDLDWGGLLQFWSEDDDVEFALRPRFNALNIFTVPRRHSVSAVASYAPPRRFSITGWLRADEPPFPIPWQG</sequence>
<dbReference type="InterPro" id="IPR039558">
    <property type="entry name" value="TPA1/OFD1_N"/>
</dbReference>
<evidence type="ECO:0000313" key="2">
    <source>
        <dbReference type="EMBL" id="GGD31952.1"/>
    </source>
</evidence>
<dbReference type="Gene3D" id="2.60.120.620">
    <property type="entry name" value="q2cbj1_9rhob like domain"/>
    <property type="match status" value="1"/>
</dbReference>
<dbReference type="RefSeq" id="WP_066765645.1">
    <property type="nucleotide sequence ID" value="NZ_BMIO01000001.1"/>
</dbReference>